<comment type="caution">
    <text evidence="1">The sequence shown here is derived from an EMBL/GenBank/DDBJ whole genome shotgun (WGS) entry which is preliminary data.</text>
</comment>
<sequence length="43" mass="5195">EFLDECDTRLRRKPCTFIMGNHLSRRVVERLNLYENKGVIQIM</sequence>
<evidence type="ECO:0000313" key="1">
    <source>
        <dbReference type="EMBL" id="CAG8720604.1"/>
    </source>
</evidence>
<name>A0ACA9PRG5_9GLOM</name>
<feature type="non-terminal residue" evidence="1">
    <location>
        <position position="43"/>
    </location>
</feature>
<organism evidence="1 2">
    <name type="scientific">Scutellospora calospora</name>
    <dbReference type="NCBI Taxonomy" id="85575"/>
    <lineage>
        <taxon>Eukaryota</taxon>
        <taxon>Fungi</taxon>
        <taxon>Fungi incertae sedis</taxon>
        <taxon>Mucoromycota</taxon>
        <taxon>Glomeromycotina</taxon>
        <taxon>Glomeromycetes</taxon>
        <taxon>Diversisporales</taxon>
        <taxon>Gigasporaceae</taxon>
        <taxon>Scutellospora</taxon>
    </lineage>
</organism>
<evidence type="ECO:0000313" key="2">
    <source>
        <dbReference type="Proteomes" id="UP000789860"/>
    </source>
</evidence>
<accession>A0ACA9PRG5</accession>
<protein>
    <submittedName>
        <fullName evidence="1">5628_t:CDS:1</fullName>
    </submittedName>
</protein>
<dbReference type="Proteomes" id="UP000789860">
    <property type="component" value="Unassembled WGS sequence"/>
</dbReference>
<gene>
    <name evidence="1" type="ORF">SCALOS_LOCUS11239</name>
</gene>
<reference evidence="1" key="1">
    <citation type="submission" date="2021-06" db="EMBL/GenBank/DDBJ databases">
        <authorList>
            <person name="Kallberg Y."/>
            <person name="Tangrot J."/>
            <person name="Rosling A."/>
        </authorList>
    </citation>
    <scope>NUCLEOTIDE SEQUENCE</scope>
    <source>
        <strain evidence="1">AU212A</strain>
    </source>
</reference>
<proteinExistence type="predicted"/>
<dbReference type="EMBL" id="CAJVPM010047335">
    <property type="protein sequence ID" value="CAG8720604.1"/>
    <property type="molecule type" value="Genomic_DNA"/>
</dbReference>
<keyword evidence="2" id="KW-1185">Reference proteome</keyword>
<feature type="non-terminal residue" evidence="1">
    <location>
        <position position="1"/>
    </location>
</feature>